<organism evidence="3">
    <name type="scientific">uncultured Paludibacter sp</name>
    <dbReference type="NCBI Taxonomy" id="497635"/>
    <lineage>
        <taxon>Bacteria</taxon>
        <taxon>Pseudomonadati</taxon>
        <taxon>Bacteroidota</taxon>
        <taxon>Bacteroidia</taxon>
        <taxon>Bacteroidales</taxon>
        <taxon>Paludibacteraceae</taxon>
        <taxon>Paludibacter</taxon>
        <taxon>environmental samples</taxon>
    </lineage>
</organism>
<name>A0A653A5Z8_9BACT</name>
<accession>A0A653A5Z8</accession>
<dbReference type="InterPro" id="IPR001387">
    <property type="entry name" value="Cro/C1-type_HTH"/>
</dbReference>
<protein>
    <submittedName>
        <fullName evidence="3">Helix-turn-helix domain protein</fullName>
    </submittedName>
</protein>
<dbReference type="SMART" id="SM00530">
    <property type="entry name" value="HTH_XRE"/>
    <property type="match status" value="1"/>
</dbReference>
<sequence>MEAQISSERERIEQLMLSEGLNSIQFATETGIKSATLSHILNGRNNPSLEVMKKILDRYRTVSSDWLFLGIGQMYRQKSQPQTLSLFENSDENNRKSDNYTEKNTEKSTSEKLSIQQNKPLEQENISLSNILQVEKSKSIAKIIVYYTDNTFQEFFSK</sequence>
<dbReference type="CDD" id="cd00093">
    <property type="entry name" value="HTH_XRE"/>
    <property type="match status" value="1"/>
</dbReference>
<dbReference type="AlphaFoldDB" id="A0A653A5Z8"/>
<reference evidence="3" key="1">
    <citation type="submission" date="2018-07" db="EMBL/GenBank/DDBJ databases">
        <authorList>
            <consortium name="Genoscope - CEA"/>
            <person name="William W."/>
        </authorList>
    </citation>
    <scope>NUCLEOTIDE SEQUENCE</scope>
    <source>
        <strain evidence="3">IK1</strain>
    </source>
</reference>
<evidence type="ECO:0000313" key="3">
    <source>
        <dbReference type="EMBL" id="VBB43443.1"/>
    </source>
</evidence>
<proteinExistence type="predicted"/>
<feature type="compositionally biased region" description="Basic and acidic residues" evidence="1">
    <location>
        <begin position="92"/>
        <end position="110"/>
    </location>
</feature>
<dbReference type="EMBL" id="UPXZ01000005">
    <property type="protein sequence ID" value="VBB43443.1"/>
    <property type="molecule type" value="Genomic_DNA"/>
</dbReference>
<evidence type="ECO:0000259" key="2">
    <source>
        <dbReference type="PROSITE" id="PS50943"/>
    </source>
</evidence>
<dbReference type="GO" id="GO:0003677">
    <property type="term" value="F:DNA binding"/>
    <property type="evidence" value="ECO:0007669"/>
    <property type="project" value="InterPro"/>
</dbReference>
<dbReference type="Pfam" id="PF01381">
    <property type="entry name" value="HTH_3"/>
    <property type="match status" value="1"/>
</dbReference>
<feature type="region of interest" description="Disordered" evidence="1">
    <location>
        <begin position="83"/>
        <end position="117"/>
    </location>
</feature>
<dbReference type="PROSITE" id="PS50943">
    <property type="entry name" value="HTH_CROC1"/>
    <property type="match status" value="1"/>
</dbReference>
<dbReference type="Gene3D" id="1.10.260.40">
    <property type="entry name" value="lambda repressor-like DNA-binding domains"/>
    <property type="match status" value="1"/>
</dbReference>
<evidence type="ECO:0000256" key="1">
    <source>
        <dbReference type="SAM" id="MobiDB-lite"/>
    </source>
</evidence>
<feature type="domain" description="HTH cro/C1-type" evidence="2">
    <location>
        <begin position="12"/>
        <end position="67"/>
    </location>
</feature>
<dbReference type="SUPFAM" id="SSF47413">
    <property type="entry name" value="lambda repressor-like DNA-binding domains"/>
    <property type="match status" value="1"/>
</dbReference>
<dbReference type="InterPro" id="IPR010982">
    <property type="entry name" value="Lambda_DNA-bd_dom_sf"/>
</dbReference>
<gene>
    <name evidence="3" type="ORF">TRIP_D130014</name>
</gene>